<dbReference type="Proteomes" id="UP001162834">
    <property type="component" value="Chromosome"/>
</dbReference>
<dbReference type="EMBL" id="CP087164">
    <property type="protein sequence ID" value="UGS37765.1"/>
    <property type="molecule type" value="Genomic_DNA"/>
</dbReference>
<dbReference type="KEGG" id="sbae:DSM104329_04186"/>
<keyword evidence="2" id="KW-0808">Transferase</keyword>
<accession>A0A9E6Y0M3</accession>
<keyword evidence="5" id="KW-1185">Reference proteome</keyword>
<evidence type="ECO:0000313" key="5">
    <source>
        <dbReference type="Proteomes" id="UP001162834"/>
    </source>
</evidence>
<evidence type="ECO:0000256" key="1">
    <source>
        <dbReference type="ARBA" id="ARBA00022676"/>
    </source>
</evidence>
<dbReference type="InterPro" id="IPR028098">
    <property type="entry name" value="Glyco_trans_4-like_N"/>
</dbReference>
<dbReference type="CDD" id="cd03794">
    <property type="entry name" value="GT4_WbuB-like"/>
    <property type="match status" value="1"/>
</dbReference>
<name>A0A9E6Y0M3_9ACTN</name>
<protein>
    <recommendedName>
        <fullName evidence="3">Glycosyltransferase subfamily 4-like N-terminal domain-containing protein</fullName>
    </recommendedName>
</protein>
<dbReference type="PANTHER" id="PTHR12526:SF600">
    <property type="entry name" value="GLYCOSYL TRANSFERASE GROUP 1"/>
    <property type="match status" value="1"/>
</dbReference>
<sequence length="421" mass="45159">MTPVGAPGTRRPLRVCMVHYSDYRTDSRIQRLAGALAERGDEVHAVGVGASGRTIRGHGSVEIHALAPDRRRGSARALLHGYAGFTAAAMRCVATLHARRRLDLVEAHNMPDALVAAALVPRLAGVPLILNVHDTLPELFETRFGVRGGGLLRLEERLSAAAADAVITVTEEAKAVLAARGVGVNRTVVVMNSPDERVFGPPRPPVSVPDAGEVRAIYHGGLPERFGVEVLIRAVGALGERVPRLRLSVLGSGDERDALASLAAGVAPGRVSVAPRPVAFTDIPAQLEAAHIGVVPTLSDAFTNLLLPVKLLEYVHMGLPVASSRLAGIERYFTGEELRYADPGSPASLADALAELCADPQAAAARAARAAERMRTLRWDEQRRGYLATVDDLVARRVARTSRRWRTAWPPLELRTPVPRR</sequence>
<keyword evidence="1" id="KW-0328">Glycosyltransferase</keyword>
<evidence type="ECO:0000256" key="2">
    <source>
        <dbReference type="ARBA" id="ARBA00022679"/>
    </source>
</evidence>
<feature type="domain" description="Glycosyltransferase subfamily 4-like N-terminal" evidence="3">
    <location>
        <begin position="28"/>
        <end position="192"/>
    </location>
</feature>
<reference evidence="4" key="1">
    <citation type="journal article" date="2022" name="Int. J. Syst. Evol. Microbiol.">
        <title>Pseudomonas aegrilactucae sp. nov. and Pseudomonas morbosilactucae sp. nov., pathogens causing bacterial rot of lettuce in Japan.</title>
        <authorList>
            <person name="Sawada H."/>
            <person name="Fujikawa T."/>
            <person name="Satou M."/>
        </authorList>
    </citation>
    <scope>NUCLEOTIDE SEQUENCE</scope>
    <source>
        <strain evidence="4">0166_1</strain>
    </source>
</reference>
<dbReference type="Pfam" id="PF13579">
    <property type="entry name" value="Glyco_trans_4_4"/>
    <property type="match status" value="1"/>
</dbReference>
<evidence type="ECO:0000313" key="4">
    <source>
        <dbReference type="EMBL" id="UGS37765.1"/>
    </source>
</evidence>
<proteinExistence type="predicted"/>
<dbReference type="Pfam" id="PF13692">
    <property type="entry name" value="Glyco_trans_1_4"/>
    <property type="match status" value="1"/>
</dbReference>
<evidence type="ECO:0000259" key="3">
    <source>
        <dbReference type="Pfam" id="PF13579"/>
    </source>
</evidence>
<organism evidence="4 5">
    <name type="scientific">Capillimicrobium parvum</name>
    <dbReference type="NCBI Taxonomy" id="2884022"/>
    <lineage>
        <taxon>Bacteria</taxon>
        <taxon>Bacillati</taxon>
        <taxon>Actinomycetota</taxon>
        <taxon>Thermoleophilia</taxon>
        <taxon>Solirubrobacterales</taxon>
        <taxon>Capillimicrobiaceae</taxon>
        <taxon>Capillimicrobium</taxon>
    </lineage>
</organism>
<dbReference type="PANTHER" id="PTHR12526">
    <property type="entry name" value="GLYCOSYLTRANSFERASE"/>
    <property type="match status" value="1"/>
</dbReference>
<gene>
    <name evidence="4" type="ORF">DSM104329_04186</name>
</gene>
<dbReference type="GO" id="GO:0016757">
    <property type="term" value="F:glycosyltransferase activity"/>
    <property type="evidence" value="ECO:0007669"/>
    <property type="project" value="UniProtKB-KW"/>
</dbReference>
<dbReference type="SUPFAM" id="SSF53756">
    <property type="entry name" value="UDP-Glycosyltransferase/glycogen phosphorylase"/>
    <property type="match status" value="1"/>
</dbReference>
<dbReference type="Gene3D" id="3.40.50.2000">
    <property type="entry name" value="Glycogen Phosphorylase B"/>
    <property type="match status" value="2"/>
</dbReference>
<dbReference type="AlphaFoldDB" id="A0A9E6Y0M3"/>
<dbReference type="RefSeq" id="WP_259311809.1">
    <property type="nucleotide sequence ID" value="NZ_CP087164.1"/>
</dbReference>